<proteinExistence type="predicted"/>
<dbReference type="PANTHER" id="PTHR31064:SF30">
    <property type="entry name" value="HIGH-AFFINITY POTASSIUM TRANSPORT PROTEIN-RELATED"/>
    <property type="match status" value="1"/>
</dbReference>
<dbReference type="Proteomes" id="UP001214628">
    <property type="component" value="Chromosome 4"/>
</dbReference>
<dbReference type="GO" id="GO:0005886">
    <property type="term" value="C:plasma membrane"/>
    <property type="evidence" value="ECO:0007669"/>
    <property type="project" value="TreeGrafter"/>
</dbReference>
<keyword evidence="4 8" id="KW-1133">Transmembrane helix</keyword>
<dbReference type="EMBL" id="CP118378">
    <property type="protein sequence ID" value="WFD44269.1"/>
    <property type="molecule type" value="Genomic_DNA"/>
</dbReference>
<keyword evidence="3 8" id="KW-0812">Transmembrane</keyword>
<feature type="transmembrane region" description="Helical" evidence="8">
    <location>
        <begin position="35"/>
        <end position="56"/>
    </location>
</feature>
<evidence type="ECO:0000313" key="10">
    <source>
        <dbReference type="Proteomes" id="UP001214628"/>
    </source>
</evidence>
<keyword evidence="2" id="KW-0813">Transport</keyword>
<feature type="region of interest" description="Disordered" evidence="7">
    <location>
        <begin position="790"/>
        <end position="885"/>
    </location>
</feature>
<keyword evidence="10" id="KW-1185">Reference proteome</keyword>
<feature type="compositionally biased region" description="Basic and acidic residues" evidence="7">
    <location>
        <begin position="246"/>
        <end position="276"/>
    </location>
</feature>
<evidence type="ECO:0000256" key="1">
    <source>
        <dbReference type="ARBA" id="ARBA00004141"/>
    </source>
</evidence>
<feature type="region of interest" description="Disordered" evidence="7">
    <location>
        <begin position="242"/>
        <end position="318"/>
    </location>
</feature>
<feature type="transmembrane region" description="Helical" evidence="8">
    <location>
        <begin position="556"/>
        <end position="576"/>
    </location>
</feature>
<feature type="region of interest" description="Disordered" evidence="7">
    <location>
        <begin position="163"/>
        <end position="229"/>
    </location>
</feature>
<keyword evidence="5" id="KW-0406">Ion transport</keyword>
<feature type="transmembrane region" description="Helical" evidence="8">
    <location>
        <begin position="493"/>
        <end position="513"/>
    </location>
</feature>
<feature type="compositionally biased region" description="Polar residues" evidence="7">
    <location>
        <begin position="203"/>
        <end position="229"/>
    </location>
</feature>
<feature type="transmembrane region" description="Helical" evidence="8">
    <location>
        <begin position="95"/>
        <end position="116"/>
    </location>
</feature>
<gene>
    <name evidence="9" type="ORF">MPSI1_002935</name>
</gene>
<evidence type="ECO:0000256" key="3">
    <source>
        <dbReference type="ARBA" id="ARBA00022692"/>
    </source>
</evidence>
<feature type="compositionally biased region" description="Low complexity" evidence="7">
    <location>
        <begin position="165"/>
        <end position="180"/>
    </location>
</feature>
<feature type="compositionally biased region" description="Polar residues" evidence="7">
    <location>
        <begin position="279"/>
        <end position="314"/>
    </location>
</feature>
<dbReference type="GO" id="GO:0030007">
    <property type="term" value="P:intracellular potassium ion homeostasis"/>
    <property type="evidence" value="ECO:0007669"/>
    <property type="project" value="TreeGrafter"/>
</dbReference>
<feature type="transmembrane region" description="Helical" evidence="8">
    <location>
        <begin position="717"/>
        <end position="736"/>
    </location>
</feature>
<dbReference type="GO" id="GO:1990573">
    <property type="term" value="P:potassium ion import across plasma membrane"/>
    <property type="evidence" value="ECO:0007669"/>
    <property type="project" value="TreeGrafter"/>
</dbReference>
<sequence>MEDKMDDEQESEKRPTILSRIGTSLKEYSEDYLTYYRAHMLWFIFVTMVSSGLLYAMRGNTNMDYIDCLFTSAAAMTVTGLLVVPVSQLTLSQQILTLFVFVMGNLIIDTWLIVLLRRYFFGARLHRFTKRNAAARAEAREIDRRERLKIASGVKFMRRILNHRQSSQSSSPNESQETNQVDSTRDIETRRETLNRDKDSLPMNITDTTSATRDLNSESSAISSGQRQESILEQTLLSAEQGTSEFHAHSQTDHSSDRAPKDTSNTEKKTRFRLPEGIETSSSSNQRAENVQSYPLKSTKPSAQAGSTAQQNGGRRNPLHQVLSEDKNKGLGKFPSPLRVTMAVLDATHVKARFKSRAAPAVPNQSSDLESNNEKGHHAPYLSFNAKVSYNSHITGLTRAQRMELGGVEYRALDLLCWLIPLYWIGWVILALVIFTPYITSSHARKVREALLDQSDPPRNAAWFWVYLAFSSMTNCGMTLFDDSFESGLRGAFGIMIPVTILALVGNTAFPIVLRLTIWLMSKCVWKGTRMYDTLQFLLDHPRRCFLYLFPAGNTFFLLFLIIVMTVIDWVILIVMDVSRRPSDLPVGTWVYDALFQSLAVRSAGFQTFSILSLAPAVQVMQLFMMYLNDFPLAMVLRTTNVFEKSSLGKDDAMQDDDDPKDADGHVVWGRFLAEQIRRQVAYDIWWLAIAFWIVLIAEQRKVEDPSSYPNMTNFTIMFEIISAYGTVGLSCGAWMHSTSLSSDFTTFSKLITIAVMIRGRHRGLPVAVDRAIMLPDELLTFEERHNVHLHDSESSSEESFGPDDFRTLDDDQDSNYDSDHDTNPDHTDDRDEGEFRIFKMPTSNRSHQHRHKQDREEFIMPREANWTRSSAGKSRFSLPDTKKQ</sequence>
<protein>
    <recommendedName>
        <fullName evidence="11">Potassium transport protein</fullName>
    </recommendedName>
</protein>
<dbReference type="PANTHER" id="PTHR31064">
    <property type="entry name" value="POTASSIUM TRANSPORT PROTEIN DDB_G0292412-RELATED"/>
    <property type="match status" value="1"/>
</dbReference>
<dbReference type="Pfam" id="PF02386">
    <property type="entry name" value="TrkH"/>
    <property type="match status" value="1"/>
</dbReference>
<evidence type="ECO:0000256" key="7">
    <source>
        <dbReference type="SAM" id="MobiDB-lite"/>
    </source>
</evidence>
<evidence type="ECO:0000256" key="2">
    <source>
        <dbReference type="ARBA" id="ARBA00022448"/>
    </source>
</evidence>
<accession>A0AAF0FD24</accession>
<dbReference type="InterPro" id="IPR051143">
    <property type="entry name" value="TrkH_K-transport"/>
</dbReference>
<evidence type="ECO:0008006" key="11">
    <source>
        <dbReference type="Google" id="ProtNLM"/>
    </source>
</evidence>
<feature type="compositionally biased region" description="Basic and acidic residues" evidence="7">
    <location>
        <begin position="818"/>
        <end position="838"/>
    </location>
</feature>
<feature type="compositionally biased region" description="Basic and acidic residues" evidence="7">
    <location>
        <begin position="183"/>
        <end position="200"/>
    </location>
</feature>
<name>A0AAF0FD24_9BASI</name>
<evidence type="ECO:0000256" key="4">
    <source>
        <dbReference type="ARBA" id="ARBA00022989"/>
    </source>
</evidence>
<dbReference type="InterPro" id="IPR003445">
    <property type="entry name" value="Cat_transpt"/>
</dbReference>
<evidence type="ECO:0000256" key="8">
    <source>
        <dbReference type="SAM" id="Phobius"/>
    </source>
</evidence>
<organism evidence="9 10">
    <name type="scientific">Malassezia psittaci</name>
    <dbReference type="NCBI Taxonomy" id="1821823"/>
    <lineage>
        <taxon>Eukaryota</taxon>
        <taxon>Fungi</taxon>
        <taxon>Dikarya</taxon>
        <taxon>Basidiomycota</taxon>
        <taxon>Ustilaginomycotina</taxon>
        <taxon>Malasseziomycetes</taxon>
        <taxon>Malasseziales</taxon>
        <taxon>Malasseziaceae</taxon>
        <taxon>Malassezia</taxon>
    </lineage>
</organism>
<evidence type="ECO:0000256" key="6">
    <source>
        <dbReference type="ARBA" id="ARBA00023136"/>
    </source>
</evidence>
<dbReference type="GO" id="GO:0140107">
    <property type="term" value="F:high-affinity potassium ion transmembrane transporter activity"/>
    <property type="evidence" value="ECO:0007669"/>
    <property type="project" value="TreeGrafter"/>
</dbReference>
<evidence type="ECO:0000256" key="5">
    <source>
        <dbReference type="ARBA" id="ARBA00023065"/>
    </source>
</evidence>
<keyword evidence="6 8" id="KW-0472">Membrane</keyword>
<feature type="region of interest" description="Disordered" evidence="7">
    <location>
        <begin position="356"/>
        <end position="375"/>
    </location>
</feature>
<dbReference type="AlphaFoldDB" id="A0AAF0FD24"/>
<reference evidence="9" key="1">
    <citation type="submission" date="2023-02" db="EMBL/GenBank/DDBJ databases">
        <title>Mating type loci evolution in Malassezia.</title>
        <authorList>
            <person name="Coelho M.A."/>
        </authorList>
    </citation>
    <scope>NUCLEOTIDE SEQUENCE</scope>
    <source>
        <strain evidence="9">CBS 14136</strain>
    </source>
</reference>
<feature type="transmembrane region" description="Helical" evidence="8">
    <location>
        <begin position="68"/>
        <end position="89"/>
    </location>
</feature>
<evidence type="ECO:0000313" key="9">
    <source>
        <dbReference type="EMBL" id="WFD44269.1"/>
    </source>
</evidence>
<feature type="transmembrane region" description="Helical" evidence="8">
    <location>
        <begin position="681"/>
        <end position="697"/>
    </location>
</feature>
<feature type="transmembrane region" description="Helical" evidence="8">
    <location>
        <begin position="415"/>
        <end position="440"/>
    </location>
</feature>
<comment type="subcellular location">
    <subcellularLocation>
        <location evidence="1">Membrane</location>
        <topology evidence="1">Multi-pass membrane protein</topology>
    </subcellularLocation>
</comment>